<dbReference type="Proteomes" id="UP000184330">
    <property type="component" value="Unassembled WGS sequence"/>
</dbReference>
<dbReference type="GO" id="GO:0003676">
    <property type="term" value="F:nucleic acid binding"/>
    <property type="evidence" value="ECO:0007669"/>
    <property type="project" value="InterPro"/>
</dbReference>
<feature type="compositionally biased region" description="Polar residues" evidence="1">
    <location>
        <begin position="121"/>
        <end position="150"/>
    </location>
</feature>
<protein>
    <recommendedName>
        <fullName evidence="4">3'-5' exonuclease domain-containing protein</fullName>
    </recommendedName>
</protein>
<accession>A0A1L7WTP3</accession>
<feature type="region of interest" description="Disordered" evidence="1">
    <location>
        <begin position="34"/>
        <end position="157"/>
    </location>
</feature>
<reference evidence="2 3" key="1">
    <citation type="submission" date="2016-03" db="EMBL/GenBank/DDBJ databases">
        <authorList>
            <person name="Ploux O."/>
        </authorList>
    </citation>
    <scope>NUCLEOTIDE SEQUENCE [LARGE SCALE GENOMIC DNA]</scope>
    <source>
        <strain evidence="2 3">UAMH 11012</strain>
    </source>
</reference>
<evidence type="ECO:0000313" key="3">
    <source>
        <dbReference type="Proteomes" id="UP000184330"/>
    </source>
</evidence>
<evidence type="ECO:0000256" key="1">
    <source>
        <dbReference type="SAM" id="MobiDB-lite"/>
    </source>
</evidence>
<evidence type="ECO:0000313" key="2">
    <source>
        <dbReference type="EMBL" id="CZR56157.1"/>
    </source>
</evidence>
<feature type="compositionally biased region" description="Low complexity" evidence="1">
    <location>
        <begin position="82"/>
        <end position="98"/>
    </location>
</feature>
<sequence length="495" mass="55005">MSSPSGELGDSPKRHIGECEKKTDVAYNSSLNKFATKDAAPQSEPRVGRGPSLLRTFSQESATTALSSITVWGSDDDEHSNSLESIYSPASSESPSDSTQKEEGQHAPTIKESSDQDKSSRTCTDSPQHSDSTCKITQTVDSSTVTNEGSRSNEDRDRLENSPIACIQGNRCVLICTCLGFQDDSNPKLDSNPFPMFHGTMSWGTTMVETEEDLAAFLPNLAKFKKGTQNSELAEDCEGCEGGMSGSGTITYFTLSCKSLKHAWVFDVYTLKHKIFDTPSEEGLTLRSIIESLDYLHLFFDDRMDSLALFLKYNVKLGCVRDIQLMKVAARLDDPRVRIRGLGKSKNRGKVFFEENEKGWDALIERPLSKTAKEYVEGDTACLFDLEEAYGSRFSAVAEEAWMSADRLLSIVDEESMNRVAVVTNPEYDQSQHKLYTEVVFQDLYGAHGWIVGNSKDLLTPWWQQRDISGMAELTSAALVPAESDDAQNWLHIWD</sequence>
<feature type="compositionally biased region" description="Basic and acidic residues" evidence="1">
    <location>
        <begin position="10"/>
        <end position="22"/>
    </location>
</feature>
<gene>
    <name evidence="2" type="ORF">PAC_06045</name>
</gene>
<dbReference type="EMBL" id="FJOG01000007">
    <property type="protein sequence ID" value="CZR56157.1"/>
    <property type="molecule type" value="Genomic_DNA"/>
</dbReference>
<keyword evidence="3" id="KW-1185">Reference proteome</keyword>
<dbReference type="InterPro" id="IPR012337">
    <property type="entry name" value="RNaseH-like_sf"/>
</dbReference>
<evidence type="ECO:0008006" key="4">
    <source>
        <dbReference type="Google" id="ProtNLM"/>
    </source>
</evidence>
<feature type="compositionally biased region" description="Polar residues" evidence="1">
    <location>
        <begin position="55"/>
        <end position="71"/>
    </location>
</feature>
<dbReference type="Gene3D" id="3.30.420.10">
    <property type="entry name" value="Ribonuclease H-like superfamily/Ribonuclease H"/>
    <property type="match status" value="1"/>
</dbReference>
<feature type="region of interest" description="Disordered" evidence="1">
    <location>
        <begin position="1"/>
        <end position="22"/>
    </location>
</feature>
<dbReference type="SUPFAM" id="SSF53098">
    <property type="entry name" value="Ribonuclease H-like"/>
    <property type="match status" value="1"/>
</dbReference>
<proteinExistence type="predicted"/>
<name>A0A1L7WTP3_9HELO</name>
<dbReference type="STRING" id="576137.A0A1L7WTP3"/>
<dbReference type="InterPro" id="IPR036397">
    <property type="entry name" value="RNaseH_sf"/>
</dbReference>
<dbReference type="OrthoDB" id="428177at2759"/>
<organism evidence="2 3">
    <name type="scientific">Phialocephala subalpina</name>
    <dbReference type="NCBI Taxonomy" id="576137"/>
    <lineage>
        <taxon>Eukaryota</taxon>
        <taxon>Fungi</taxon>
        <taxon>Dikarya</taxon>
        <taxon>Ascomycota</taxon>
        <taxon>Pezizomycotina</taxon>
        <taxon>Leotiomycetes</taxon>
        <taxon>Helotiales</taxon>
        <taxon>Mollisiaceae</taxon>
        <taxon>Phialocephala</taxon>
        <taxon>Phialocephala fortinii species complex</taxon>
    </lineage>
</organism>
<dbReference type="AlphaFoldDB" id="A0A1L7WTP3"/>
<dbReference type="PANTHER" id="PTHR43040">
    <property type="entry name" value="RIBONUCLEASE D"/>
    <property type="match status" value="1"/>
</dbReference>
<dbReference type="PANTHER" id="PTHR43040:SF1">
    <property type="entry name" value="RIBONUCLEASE D"/>
    <property type="match status" value="1"/>
</dbReference>